<dbReference type="PROSITE" id="PS50181">
    <property type="entry name" value="FBOX"/>
    <property type="match status" value="1"/>
</dbReference>
<protein>
    <recommendedName>
        <fullName evidence="2">F-box domain-containing protein</fullName>
    </recommendedName>
</protein>
<evidence type="ECO:0000259" key="2">
    <source>
        <dbReference type="PROSITE" id="PS50181"/>
    </source>
</evidence>
<dbReference type="Gene3D" id="1.20.1280.50">
    <property type="match status" value="1"/>
</dbReference>
<feature type="compositionally biased region" description="Low complexity" evidence="1">
    <location>
        <begin position="167"/>
        <end position="183"/>
    </location>
</feature>
<dbReference type="InterPro" id="IPR001810">
    <property type="entry name" value="F-box_dom"/>
</dbReference>
<feature type="compositionally biased region" description="Low complexity" evidence="1">
    <location>
        <begin position="143"/>
        <end position="154"/>
    </location>
</feature>
<feature type="compositionally biased region" description="Basic and acidic residues" evidence="1">
    <location>
        <begin position="610"/>
        <end position="634"/>
    </location>
</feature>
<dbReference type="OrthoDB" id="3219396at2759"/>
<feature type="region of interest" description="Disordered" evidence="1">
    <location>
        <begin position="500"/>
        <end position="541"/>
    </location>
</feature>
<gene>
    <name evidence="3" type="primary">ABSGL_08273.1 scaffold 9741</name>
</gene>
<dbReference type="STRING" id="4829.A0A168PIY1"/>
<evidence type="ECO:0000313" key="3">
    <source>
        <dbReference type="EMBL" id="SAM02480.1"/>
    </source>
</evidence>
<feature type="domain" description="F-box" evidence="2">
    <location>
        <begin position="1"/>
        <end position="46"/>
    </location>
</feature>
<dbReference type="EMBL" id="LT553855">
    <property type="protein sequence ID" value="SAM02480.1"/>
    <property type="molecule type" value="Genomic_DNA"/>
</dbReference>
<feature type="compositionally biased region" description="Polar residues" evidence="1">
    <location>
        <begin position="528"/>
        <end position="539"/>
    </location>
</feature>
<sequence length="1046" mass="120054">MDRLPDEIILRIVGFIATNEWQLLELEKVSRKLRCVMHDQTLWYQLFQQNYKNWGHHVPYASQRPLIDWKAFVIHLAKQKLRSRSFTFDFVPDESSVDPLINRKRKIHELARSSSSPPPPSHKTLTRQNGSNNDNDADDNDNDNSIFSNSNNTTTSTTAATATALFSSSSSSPSSSSPSPTNTGAYLSSPPPSTDFGPFGPSSSIPLADPYFGRESLRHWINRPPIPFRIQDPLVVDINRMTRTGMVATGKHRKVNVHNGYHNKRSEHKILFWEYPSWRLVRELEINFVPPEITCQVVGVQTVRIKKPPSPSPDPANPHQYQSVRLFALAIGQPVNLHGHIHINVDHPELEDPDGNDDRVDLWQAVLIYRLYDDGTTQCLAHLPLDGKFMGREVFFFSDYSWTLGDTDDGSPNTTNQRHVKDWLQVVAPEHTDYDPHFTLFMLAIGPTSPDTDGCGKLLQFDLRGDPNVIDPSLTSVAWKSSSWRIVPTRRGSTSLYDYSQRRQNQQHQQQQQQHSPLRTEHQHQHFKQNTASSATSQKPPVPAKIIHTVYLGSHVSCMIHFRYPTHLNHLICTGSYDNNELSVFDWRFGIKVGTLPWKVEQQKSQQQEQQREDHHHRPDEHPVERQPQPRDHQEQVVWNNRHRPLALHPVRLLPLQQHIDHPPEPPLTLTELQGHQGGNHVRHPQFDNAMTILREMIARVSKEKRRTTYYHDELTSHSQFQNNRGELNHPPEQLFQVNHDQMVISDNEDNGNDDEDEDEDEFEMNRHEVRPWGLESTMVLPPYWDHRTPSNEELAHRGFRLIAVGDNRMNRLEIKVWDISFLLLQEWDPLHNNPTEATFDSDNDDDTMTDASMMTRSDEWQNAVEWTKLFPWWQRGTQKLRLLGLRMAHERAEFDERRHALSMVPFEIRRLLKRDVRLQRLAATVPWPLSPPKNQQTMLLAHAFDKPTSSAATRNPGSVMTVKYTAYNVLCTSLFLLTEDGKVTVMDIETGKVTGTIDNVAASATTTGRMDASSTGRVRGIDVNVVAGHEVVVTSREGLLRSVMS</sequence>
<name>A0A168PIY1_ABSGL</name>
<dbReference type="InterPro" id="IPR036047">
    <property type="entry name" value="F-box-like_dom_sf"/>
</dbReference>
<dbReference type="AlphaFoldDB" id="A0A168PIY1"/>
<dbReference type="InParanoid" id="A0A168PIY1"/>
<dbReference type="OMA" id="KILFWEY"/>
<feature type="region of interest" description="Disordered" evidence="1">
    <location>
        <begin position="110"/>
        <end position="154"/>
    </location>
</feature>
<feature type="compositionally biased region" description="Low complexity" evidence="1">
    <location>
        <begin position="502"/>
        <end position="515"/>
    </location>
</feature>
<dbReference type="SUPFAM" id="SSF81383">
    <property type="entry name" value="F-box domain"/>
    <property type="match status" value="1"/>
</dbReference>
<keyword evidence="4" id="KW-1185">Reference proteome</keyword>
<dbReference type="Pfam" id="PF12937">
    <property type="entry name" value="F-box-like"/>
    <property type="match status" value="1"/>
</dbReference>
<feature type="region of interest" description="Disordered" evidence="1">
    <location>
        <begin position="167"/>
        <end position="201"/>
    </location>
</feature>
<evidence type="ECO:0000313" key="4">
    <source>
        <dbReference type="Proteomes" id="UP000078561"/>
    </source>
</evidence>
<dbReference type="Proteomes" id="UP000078561">
    <property type="component" value="Unassembled WGS sequence"/>
</dbReference>
<accession>A0A168PIY1</accession>
<organism evidence="3">
    <name type="scientific">Absidia glauca</name>
    <name type="common">Pin mould</name>
    <dbReference type="NCBI Taxonomy" id="4829"/>
    <lineage>
        <taxon>Eukaryota</taxon>
        <taxon>Fungi</taxon>
        <taxon>Fungi incertae sedis</taxon>
        <taxon>Mucoromycota</taxon>
        <taxon>Mucoromycotina</taxon>
        <taxon>Mucoromycetes</taxon>
        <taxon>Mucorales</taxon>
        <taxon>Cunninghamellaceae</taxon>
        <taxon>Absidia</taxon>
    </lineage>
</organism>
<reference evidence="3" key="1">
    <citation type="submission" date="2016-04" db="EMBL/GenBank/DDBJ databases">
        <authorList>
            <person name="Evans L.H."/>
            <person name="Alamgir A."/>
            <person name="Owens N."/>
            <person name="Weber N.D."/>
            <person name="Virtaneva K."/>
            <person name="Barbian K."/>
            <person name="Babar A."/>
            <person name="Rosenke K."/>
        </authorList>
    </citation>
    <scope>NUCLEOTIDE SEQUENCE [LARGE SCALE GENOMIC DNA]</scope>
    <source>
        <strain evidence="3">CBS 101.48</strain>
    </source>
</reference>
<evidence type="ECO:0000256" key="1">
    <source>
        <dbReference type="SAM" id="MobiDB-lite"/>
    </source>
</evidence>
<feature type="region of interest" description="Disordered" evidence="1">
    <location>
        <begin position="600"/>
        <end position="634"/>
    </location>
</feature>
<proteinExistence type="predicted"/>